<evidence type="ECO:0000256" key="5">
    <source>
        <dbReference type="ARBA" id="ARBA00022932"/>
    </source>
</evidence>
<dbReference type="SUPFAM" id="SSF48019">
    <property type="entry name" value="post-AAA+ oligomerization domain-like"/>
    <property type="match status" value="1"/>
</dbReference>
<dbReference type="SUPFAM" id="SSF52540">
    <property type="entry name" value="P-loop containing nucleoside triphosphate hydrolases"/>
    <property type="match status" value="1"/>
</dbReference>
<dbReference type="Gene3D" id="1.20.272.10">
    <property type="match status" value="1"/>
</dbReference>
<proteinExistence type="inferred from homology"/>
<name>A0AAP5T600_9MICC</name>
<evidence type="ECO:0000256" key="3">
    <source>
        <dbReference type="ARBA" id="ARBA00022695"/>
    </source>
</evidence>
<dbReference type="GO" id="GO:0009360">
    <property type="term" value="C:DNA polymerase III complex"/>
    <property type="evidence" value="ECO:0007669"/>
    <property type="project" value="TreeGrafter"/>
</dbReference>
<dbReference type="Proteomes" id="UP001185728">
    <property type="component" value="Unassembled WGS sequence"/>
</dbReference>
<dbReference type="InterPro" id="IPR005790">
    <property type="entry name" value="DNA_polIII_delta"/>
</dbReference>
<dbReference type="InterPro" id="IPR048466">
    <property type="entry name" value="DNA_pol3_delta-like_C"/>
</dbReference>
<comment type="catalytic activity">
    <reaction evidence="7">
        <text>DNA(n) + a 2'-deoxyribonucleoside 5'-triphosphate = DNA(n+1) + diphosphate</text>
        <dbReference type="Rhea" id="RHEA:22508"/>
        <dbReference type="Rhea" id="RHEA-COMP:17339"/>
        <dbReference type="Rhea" id="RHEA-COMP:17340"/>
        <dbReference type="ChEBI" id="CHEBI:33019"/>
        <dbReference type="ChEBI" id="CHEBI:61560"/>
        <dbReference type="ChEBI" id="CHEBI:173112"/>
        <dbReference type="EC" id="2.7.7.7"/>
    </reaction>
</comment>
<reference evidence="9" key="1">
    <citation type="submission" date="2023-10" db="EMBL/GenBank/DDBJ databases">
        <title>Development of a sustainable strategy for remediation of hydrocarbon-contaminated territories based on the waste exchange concept.</title>
        <authorList>
            <person name="Krivoruchko A."/>
        </authorList>
    </citation>
    <scope>NUCLEOTIDE SEQUENCE</scope>
    <source>
        <strain evidence="9">IEGM 1325</strain>
    </source>
</reference>
<gene>
    <name evidence="9" type="primary">holA</name>
    <name evidence="9" type="ORF">R4064_03185</name>
</gene>
<dbReference type="PANTHER" id="PTHR34388">
    <property type="entry name" value="DNA POLYMERASE III SUBUNIT DELTA"/>
    <property type="match status" value="1"/>
</dbReference>
<dbReference type="PANTHER" id="PTHR34388:SF1">
    <property type="entry name" value="DNA POLYMERASE III SUBUNIT DELTA"/>
    <property type="match status" value="1"/>
</dbReference>
<evidence type="ECO:0000313" key="10">
    <source>
        <dbReference type="Proteomes" id="UP001185728"/>
    </source>
</evidence>
<keyword evidence="5" id="KW-0239">DNA-directed DNA polymerase</keyword>
<dbReference type="GO" id="GO:0003677">
    <property type="term" value="F:DNA binding"/>
    <property type="evidence" value="ECO:0007669"/>
    <property type="project" value="InterPro"/>
</dbReference>
<evidence type="ECO:0000256" key="7">
    <source>
        <dbReference type="ARBA" id="ARBA00049244"/>
    </source>
</evidence>
<accession>A0AAP5T600</accession>
<dbReference type="Pfam" id="PF21694">
    <property type="entry name" value="DNA_pol3_delta_C"/>
    <property type="match status" value="1"/>
</dbReference>
<dbReference type="EC" id="2.7.7.7" evidence="1"/>
<dbReference type="NCBIfam" id="TIGR01128">
    <property type="entry name" value="holA"/>
    <property type="match status" value="1"/>
</dbReference>
<evidence type="ECO:0000256" key="2">
    <source>
        <dbReference type="ARBA" id="ARBA00022679"/>
    </source>
</evidence>
<evidence type="ECO:0000256" key="6">
    <source>
        <dbReference type="ARBA" id="ARBA00034754"/>
    </source>
</evidence>
<keyword evidence="2 9" id="KW-0808">Transferase</keyword>
<keyword evidence="4" id="KW-0235">DNA replication</keyword>
<protein>
    <recommendedName>
        <fullName evidence="1">DNA-directed DNA polymerase</fullName>
        <ecNumber evidence="1">2.7.7.7</ecNumber>
    </recommendedName>
</protein>
<comment type="similarity">
    <text evidence="6">Belongs to the DNA polymerase HolA subunit family.</text>
</comment>
<comment type="caution">
    <text evidence="9">The sequence shown here is derived from an EMBL/GenBank/DDBJ whole genome shotgun (WGS) entry which is preliminary data.</text>
</comment>
<dbReference type="GO" id="GO:0006261">
    <property type="term" value="P:DNA-templated DNA replication"/>
    <property type="evidence" value="ECO:0007669"/>
    <property type="project" value="TreeGrafter"/>
</dbReference>
<dbReference type="GO" id="GO:0003887">
    <property type="term" value="F:DNA-directed DNA polymerase activity"/>
    <property type="evidence" value="ECO:0007669"/>
    <property type="project" value="UniProtKB-KW"/>
</dbReference>
<dbReference type="Gene3D" id="3.40.50.300">
    <property type="entry name" value="P-loop containing nucleotide triphosphate hydrolases"/>
    <property type="match status" value="1"/>
</dbReference>
<evidence type="ECO:0000256" key="4">
    <source>
        <dbReference type="ARBA" id="ARBA00022705"/>
    </source>
</evidence>
<evidence type="ECO:0000256" key="1">
    <source>
        <dbReference type="ARBA" id="ARBA00012417"/>
    </source>
</evidence>
<evidence type="ECO:0000313" key="9">
    <source>
        <dbReference type="EMBL" id="MDV7176651.1"/>
    </source>
</evidence>
<organism evidence="9 10">
    <name type="scientific">Micrococcus yunnanensis</name>
    <dbReference type="NCBI Taxonomy" id="566027"/>
    <lineage>
        <taxon>Bacteria</taxon>
        <taxon>Bacillati</taxon>
        <taxon>Actinomycetota</taxon>
        <taxon>Actinomycetes</taxon>
        <taxon>Micrococcales</taxon>
        <taxon>Micrococcaceae</taxon>
        <taxon>Micrococcus</taxon>
    </lineage>
</organism>
<sequence>MSAARSPRSGRAGRTDPLAWRRAEPAPLMLLKGPEDHAARWVTDRVTQALRERHGQLEIHRLRAGEYQPGQLATAASPSLFAEPTLITVEGLEAMNDAFLEDALRLVQQGPGADDVTLVLRHTGGNRGKKLLDAVAQAGTVVECVPLKKDEERLAFVQAEFRDRRRRIDEEAARALIRATGASLTELAAACAQLVDDTEGVVTVETVDTYYSGRVEATSFAVADAALEGQAARAVSLVRHAMATGVHPVMITAALALKARQVARMIDARRPAAELPSLLGVAPFQVRYIQQAARHWTAAGIAQAVEWIAQADAEAKGASRNPEFAVERAVIRVATAVSR</sequence>
<dbReference type="InterPro" id="IPR008921">
    <property type="entry name" value="DNA_pol3_clamp-load_cplx_C"/>
</dbReference>
<keyword evidence="3 9" id="KW-0548">Nucleotidyltransferase</keyword>
<dbReference type="EMBL" id="JAWLUK010000004">
    <property type="protein sequence ID" value="MDV7176651.1"/>
    <property type="molecule type" value="Genomic_DNA"/>
</dbReference>
<dbReference type="AlphaFoldDB" id="A0AAP5T600"/>
<dbReference type="InterPro" id="IPR027417">
    <property type="entry name" value="P-loop_NTPase"/>
</dbReference>
<dbReference type="RefSeq" id="WP_036317182.1">
    <property type="nucleotide sequence ID" value="NZ_CP097650.1"/>
</dbReference>
<feature type="domain" description="DNA polymerase III delta subunit-like C-terminal" evidence="8">
    <location>
        <begin position="218"/>
        <end position="332"/>
    </location>
</feature>
<evidence type="ECO:0000259" key="8">
    <source>
        <dbReference type="Pfam" id="PF21694"/>
    </source>
</evidence>